<organism evidence="2 3">
    <name type="scientific">Saguinus oedipus</name>
    <name type="common">Cotton-top tamarin</name>
    <name type="synonym">Oedipomidas oedipus</name>
    <dbReference type="NCBI Taxonomy" id="9490"/>
    <lineage>
        <taxon>Eukaryota</taxon>
        <taxon>Metazoa</taxon>
        <taxon>Chordata</taxon>
        <taxon>Craniata</taxon>
        <taxon>Vertebrata</taxon>
        <taxon>Euteleostomi</taxon>
        <taxon>Mammalia</taxon>
        <taxon>Eutheria</taxon>
        <taxon>Euarchontoglires</taxon>
        <taxon>Primates</taxon>
        <taxon>Haplorrhini</taxon>
        <taxon>Platyrrhini</taxon>
        <taxon>Cebidae</taxon>
        <taxon>Callitrichinae</taxon>
        <taxon>Saguinus</taxon>
    </lineage>
</organism>
<comment type="caution">
    <text evidence="2">The sequence shown here is derived from an EMBL/GenBank/DDBJ whole genome shotgun (WGS) entry which is preliminary data.</text>
</comment>
<evidence type="ECO:0000313" key="2">
    <source>
        <dbReference type="EMBL" id="KAK2116600.1"/>
    </source>
</evidence>
<keyword evidence="3" id="KW-1185">Reference proteome</keyword>
<name>A0ABQ9W4N4_SAGOE</name>
<feature type="compositionally biased region" description="Low complexity" evidence="1">
    <location>
        <begin position="427"/>
        <end position="436"/>
    </location>
</feature>
<protein>
    <submittedName>
        <fullName evidence="2">Uncharacterized protein</fullName>
    </submittedName>
</protein>
<proteinExistence type="predicted"/>
<dbReference type="EMBL" id="JASSZA010000002">
    <property type="protein sequence ID" value="KAK2116600.1"/>
    <property type="molecule type" value="Genomic_DNA"/>
</dbReference>
<sequence>MDNLKGITMTLRVRATSDPGPLLAYTESQLGHPLKGRVGGSFHEEPSAGLAPFLVDREFAFHTNREMSACQTGKALGVDKGGVWVFTDEFCKASQNPDNSEIRVESGQGLWDISDPSEGCIIQNASQLLEETIAEELIELLLACLPLLQLAGGKKRPESCRRGSETGFQMSGPGIQKVVNKTHCSHGGAYILQGRSPLSVQPTDNSAPAGMVGSGGISQAVILLGSPGPSSPRDIPLLLGQATCSPAGKSCADLVAKASYVVCLGLLPSLQPTPLVEAGQQWPASWGERMWIGSEKKTSGAGAQEEWILVASVFYRAYRLDLELFGDKNLQVAAIPCSANKHGAGTPAEWEMLSLLPWTRFTVQENERLSLTPGIISGSKRKKGIGNGTPPRATLTKAPSPVVIFGAGFQGLVPAVRVATAARGRLGPRLGRESGSAGPPGLPQAKDSQLGPGLGWARLASNMTGAWPTIAPPPSPGGRKLCTPKLLVACSFLSAGTQDGLIF</sequence>
<reference evidence="2 3" key="1">
    <citation type="submission" date="2023-05" db="EMBL/GenBank/DDBJ databases">
        <title>B98-5 Cell Line De Novo Hybrid Assembly: An Optical Mapping Approach.</title>
        <authorList>
            <person name="Kananen K."/>
            <person name="Auerbach J.A."/>
            <person name="Kautto E."/>
            <person name="Blachly J.S."/>
        </authorList>
    </citation>
    <scope>NUCLEOTIDE SEQUENCE [LARGE SCALE GENOMIC DNA]</scope>
    <source>
        <strain evidence="2">B95-8</strain>
        <tissue evidence="2">Cell line</tissue>
    </source>
</reference>
<feature type="region of interest" description="Disordered" evidence="1">
    <location>
        <begin position="427"/>
        <end position="454"/>
    </location>
</feature>
<evidence type="ECO:0000313" key="3">
    <source>
        <dbReference type="Proteomes" id="UP001266305"/>
    </source>
</evidence>
<gene>
    <name evidence="2" type="ORF">P7K49_003486</name>
</gene>
<evidence type="ECO:0000256" key="1">
    <source>
        <dbReference type="SAM" id="MobiDB-lite"/>
    </source>
</evidence>
<dbReference type="Proteomes" id="UP001266305">
    <property type="component" value="Unassembled WGS sequence"/>
</dbReference>
<accession>A0ABQ9W4N4</accession>